<evidence type="ECO:0000256" key="1">
    <source>
        <dbReference type="SAM" id="MobiDB-lite"/>
    </source>
</evidence>
<comment type="caution">
    <text evidence="2">The sequence shown here is derived from an EMBL/GenBank/DDBJ whole genome shotgun (WGS) entry which is preliminary data.</text>
</comment>
<proteinExistence type="predicted"/>
<feature type="region of interest" description="Disordered" evidence="1">
    <location>
        <begin position="551"/>
        <end position="585"/>
    </location>
</feature>
<evidence type="ECO:0000313" key="3">
    <source>
        <dbReference type="Proteomes" id="UP000238312"/>
    </source>
</evidence>
<feature type="compositionally biased region" description="Low complexity" evidence="1">
    <location>
        <begin position="567"/>
        <end position="585"/>
    </location>
</feature>
<dbReference type="RefSeq" id="WP_146178401.1">
    <property type="nucleotide sequence ID" value="NZ_PVNG01000016.1"/>
</dbReference>
<dbReference type="Proteomes" id="UP000238312">
    <property type="component" value="Unassembled WGS sequence"/>
</dbReference>
<name>A0A2T0MR54_9ACTN</name>
<reference evidence="2 3" key="1">
    <citation type="submission" date="2018-03" db="EMBL/GenBank/DDBJ databases">
        <title>Genomic Encyclopedia of Type Strains, Phase III (KMG-III): the genomes of soil and plant-associated and newly described type strains.</title>
        <authorList>
            <person name="Whitman W."/>
        </authorList>
    </citation>
    <scope>NUCLEOTIDE SEQUENCE [LARGE SCALE GENOMIC DNA]</scope>
    <source>
        <strain evidence="2 3">CGMCC 4.7104</strain>
    </source>
</reference>
<gene>
    <name evidence="2" type="ORF">B0I32_11678</name>
</gene>
<dbReference type="AlphaFoldDB" id="A0A2T0MR54"/>
<keyword evidence="3" id="KW-1185">Reference proteome</keyword>
<dbReference type="EMBL" id="PVNG01000016">
    <property type="protein sequence ID" value="PRX60687.1"/>
    <property type="molecule type" value="Genomic_DNA"/>
</dbReference>
<organism evidence="2 3">
    <name type="scientific">Nonomuraea fuscirosea</name>
    <dbReference type="NCBI Taxonomy" id="1291556"/>
    <lineage>
        <taxon>Bacteria</taxon>
        <taxon>Bacillati</taxon>
        <taxon>Actinomycetota</taxon>
        <taxon>Actinomycetes</taxon>
        <taxon>Streptosporangiales</taxon>
        <taxon>Streptosporangiaceae</taxon>
        <taxon>Nonomuraea</taxon>
    </lineage>
</organism>
<accession>A0A2T0MR54</accession>
<evidence type="ECO:0000313" key="2">
    <source>
        <dbReference type="EMBL" id="PRX60687.1"/>
    </source>
</evidence>
<protein>
    <submittedName>
        <fullName evidence="2">Lantibiotic biosynthesis dehydratase-like protein</fullName>
    </submittedName>
</protein>
<dbReference type="OrthoDB" id="2442707at2"/>
<sequence>MSSAQASARMAGVTGDAVVRVAGLAAAALDGLRSPRLAAALDDVLTRRDGHRAEGRALAEALHGVIGDLPRDGVRPRVVGLRRALHAGRRPGAGEWTPEIAGRLPAEVSRGIAGWLADAAALAAAEDRLPRVLAAERESGLNALLKAATDPGFRIALGGTSPVLAAELEKWIADPRRTPRTGTTTTLARYLARAVTKTSPLSTFTTSGPVLWRAGGPAVGTRPVDRSGAFELSYYHIRESIAAFVLGHPALSGRAPIALNASAQRLGEQVVFLRGFGMLGLLGGERYCAVPARPSVLALVELLGGEPEGLPRHVLRERLTAGDASLNEEVDAFLDHLLDAGLLVPGLPVAYPHEVLVGAAAWARQGMESEARALSVALERAAAALAVRPAVGDPVSYRARREAVVSGLRELAGFAAPGDPQHAMFTTLTTVNVRDTAVAAEPPAVCSARAWRPVAGDLDLIRRWIAPFAPHLPARLALTELFGDRLRERGPLPVIAFYREYQRAVTAEDEIGAELRGSVVAPSARHPEDSVLDRVRRLSDVMADALAALSPYPRDAGEPGMSGPGTIGPSTTGPGTSEPGTSGPVTVPAEALRTAIAAYPPWVPEVRSISAYVQPAGGFGVVNALGAGFGSVRARLDHLTGRRGTGVADPGAGPIYAAFGSRFGISLNDHRRCLPYQLGGTPGLIGRDGAARLRIEDLVVRLDGESGLLGLATTGGREVRVVHTGAAAREFLPPFSLLLTVLSGDVPPLTILPPPHPSRAAPRDRRRDWPRLVVGSLVAGRAQTRFPAGDVPLPRQGEEESRFLLRLAEWRRAEGIPRRCFFRTRPEPESVAERLTTSPASWTQTQEKWHKPMYLDFGSWLLVRGFAAALRRPGTALVTFEEALPDPSAAQSGDHHVAELVLDVTAGSPL</sequence>